<dbReference type="OrthoDB" id="1372875at2"/>
<gene>
    <name evidence="1" type="ORF">B0A66_06335</name>
</gene>
<organism evidence="1 2">
    <name type="scientific">Flavobacterium hercynium</name>
    <dbReference type="NCBI Taxonomy" id="387094"/>
    <lineage>
        <taxon>Bacteria</taxon>
        <taxon>Pseudomonadati</taxon>
        <taxon>Bacteroidota</taxon>
        <taxon>Flavobacteriia</taxon>
        <taxon>Flavobacteriales</taxon>
        <taxon>Flavobacteriaceae</taxon>
        <taxon>Flavobacterium</taxon>
    </lineage>
</organism>
<dbReference type="Proteomes" id="UP000198345">
    <property type="component" value="Unassembled WGS sequence"/>
</dbReference>
<comment type="caution">
    <text evidence="1">The sequence shown here is derived from an EMBL/GenBank/DDBJ whole genome shotgun (WGS) entry which is preliminary data.</text>
</comment>
<accession>A0A226HHN3</accession>
<proteinExistence type="predicted"/>
<dbReference type="EMBL" id="MUGW01000012">
    <property type="protein sequence ID" value="OXA93859.1"/>
    <property type="molecule type" value="Genomic_DNA"/>
</dbReference>
<keyword evidence="2" id="KW-1185">Reference proteome</keyword>
<sequence length="77" mass="8886">MSTNNLSKETEIKLIDFFSNTISPEDLAKAIRKLNYVLALGVLREDPTLKNELINIENSFFWLNELAEVLDPYLNLE</sequence>
<name>A0A226HHN3_9FLAO</name>
<dbReference type="AlphaFoldDB" id="A0A226HHN3"/>
<dbReference type="RefSeq" id="WP_089049005.1">
    <property type="nucleotide sequence ID" value="NZ_FXTV01000006.1"/>
</dbReference>
<reference evidence="1 2" key="1">
    <citation type="submission" date="2016-11" db="EMBL/GenBank/DDBJ databases">
        <title>Whole genomes of Flavobacteriaceae.</title>
        <authorList>
            <person name="Stine C."/>
            <person name="Li C."/>
            <person name="Tadesse D."/>
        </authorList>
    </citation>
    <scope>NUCLEOTIDE SEQUENCE [LARGE SCALE GENOMIC DNA]</scope>
    <source>
        <strain evidence="1 2">DSM 18292</strain>
    </source>
</reference>
<evidence type="ECO:0000313" key="2">
    <source>
        <dbReference type="Proteomes" id="UP000198345"/>
    </source>
</evidence>
<protein>
    <submittedName>
        <fullName evidence="1">Uncharacterized protein</fullName>
    </submittedName>
</protein>
<evidence type="ECO:0000313" key="1">
    <source>
        <dbReference type="EMBL" id="OXA93859.1"/>
    </source>
</evidence>